<evidence type="ECO:0000259" key="14">
    <source>
        <dbReference type="SMART" id="SM00481"/>
    </source>
</evidence>
<keyword evidence="8 13" id="KW-0235">DNA replication</keyword>
<evidence type="ECO:0000256" key="7">
    <source>
        <dbReference type="ARBA" id="ARBA00022695"/>
    </source>
</evidence>
<dbReference type="NCBIfam" id="TIGR00594">
    <property type="entry name" value="polc"/>
    <property type="match status" value="1"/>
</dbReference>
<dbReference type="AlphaFoldDB" id="A0A370UE55"/>
<evidence type="ECO:0000256" key="10">
    <source>
        <dbReference type="ARBA" id="ARBA00022932"/>
    </source>
</evidence>
<dbReference type="InterPro" id="IPR040982">
    <property type="entry name" value="DNA_pol3_finger"/>
</dbReference>
<dbReference type="InterPro" id="IPR011708">
    <property type="entry name" value="DNA_pol3_alpha_NTPase_dom"/>
</dbReference>
<dbReference type="GO" id="GO:0003887">
    <property type="term" value="F:DNA-directed DNA polymerase activity"/>
    <property type="evidence" value="ECO:0007669"/>
    <property type="project" value="UniProtKB-UniRule"/>
</dbReference>
<dbReference type="GO" id="GO:0005737">
    <property type="term" value="C:cytoplasm"/>
    <property type="evidence" value="ECO:0007669"/>
    <property type="project" value="UniProtKB-SubCell"/>
</dbReference>
<dbReference type="HAMAP" id="MF_01902">
    <property type="entry name" value="DNApol_error_prone"/>
    <property type="match status" value="1"/>
</dbReference>
<accession>A0A370UE55</accession>
<evidence type="ECO:0000256" key="13">
    <source>
        <dbReference type="HAMAP-Rule" id="MF_01902"/>
    </source>
</evidence>
<evidence type="ECO:0000313" key="16">
    <source>
        <dbReference type="Proteomes" id="UP000254326"/>
    </source>
</evidence>
<proteinExistence type="inferred from homology"/>
<dbReference type="Pfam" id="PF17657">
    <property type="entry name" value="DNA_pol3_finger"/>
    <property type="match status" value="1"/>
</dbReference>
<dbReference type="EMBL" id="QKRA01000001">
    <property type="protein sequence ID" value="RDL46049.1"/>
    <property type="molecule type" value="Genomic_DNA"/>
</dbReference>
<keyword evidence="5 13" id="KW-0963">Cytoplasm</keyword>
<evidence type="ECO:0000256" key="12">
    <source>
        <dbReference type="ARBA" id="ARBA00049244"/>
    </source>
</evidence>
<keyword evidence="6 13" id="KW-0808">Transferase</keyword>
<evidence type="ECO:0000256" key="3">
    <source>
        <dbReference type="ARBA" id="ARBA00012417"/>
    </source>
</evidence>
<dbReference type="CDD" id="cd04485">
    <property type="entry name" value="DnaE_OBF"/>
    <property type="match status" value="1"/>
</dbReference>
<keyword evidence="11 13" id="KW-0234">DNA repair</keyword>
<dbReference type="InterPro" id="IPR023073">
    <property type="entry name" value="DnaE2"/>
</dbReference>
<evidence type="ECO:0000256" key="2">
    <source>
        <dbReference type="ARBA" id="ARBA00007391"/>
    </source>
</evidence>
<keyword evidence="16" id="KW-1185">Reference proteome</keyword>
<dbReference type="Gene3D" id="3.20.20.140">
    <property type="entry name" value="Metal-dependent hydrolases"/>
    <property type="match status" value="1"/>
</dbReference>
<sequence>MKESTFDYAELHCLSNFTFQRGASHPEELIERAQYLGYQALAITDECSFAGLGRAYAASKQTDFPLIVGSEFRFDTFTLVLLVPNIAAYKELSLLISTARRQAPKGSYLIQPDDVLSSIKHCLSIVIPSRKVCANDSDQVFLPLFQRFKRAFANRIWLGLQRPLMADDRVIQTYIEDIRHWQGIPIVAVGSVDMHVPARQPLRDVLTAIKLRTSVEQLAGRQASNGESHLRSPNKLMSLYKKEYLDQSVVIANRCNFSMSELRYEYPKDLVPEGWTAHDYLIKAINEGANKRYPNGIPPFILQQIQHELDIIAHLRYEHYFLTVWDLVKFARSRDILCQGRGSAANSAICFCLHITEVNPENGNLLFERFLSKERNEPPDIDVDFEHHRREEVIQYIYQRYGRERAALAATVIRYRAKSAIKDVGKALGYDEHYLSRLIQQLDRRDQEVHWLKQLRKLGPDNSVIYSMFVDLTAEILDFPRHLSQHVGGFVIASERVDELVPTENAAMEGRTIIQWDKNDLESLGLLKIDVLALGMLSAIKRSMSMLCEKTGQAWTLECIPREDAETYAMLQNGDSVGVFQVESRAQMSMLPRLKPTCFYDLVVQVAIVRPGPIQGGMVHPYLQRRSDPTLVSYPSAEVKRVLERTLGVPIFQEQVIKLAMVAGGFSSGEADQLRRAMGAWKRTGQLKPFEEKLKAGMLERGYSNEFADRLCLQIRGFGEYGFPESHAASFALLVYFSAWLKCHEPVIFCCALQNSYPMGFYSPSQLIQDLQRHAGTVLPVCVNASFWDHIVDHSQGGNGMLRIGFRLVNGLSKQAVQLLLNARSNRPFESIHDFLDRVSINTSEREALASAGAFETLAGNRHQVRWQMLGHQLPTHLPFELNQSSSEVCFESPTPVQTTQEELRRLGLTLGRHLMSLIRERGACRRCTPSNELAQLNHGSLVRVAGIVTGRQRPGTASGVTFITLEDEFGNCNIVVWLATAKAQRQAYLGATLLEVHGILERENNVTHIIAGQLIDRTAAWQSLLNSEESSQDWHGLVPSRDFH</sequence>
<dbReference type="EC" id="2.7.7.7" evidence="3 13"/>
<dbReference type="PANTHER" id="PTHR32294:SF4">
    <property type="entry name" value="ERROR-PRONE DNA POLYMERASE"/>
    <property type="match status" value="1"/>
</dbReference>
<comment type="caution">
    <text evidence="15">The sequence shown here is derived from an EMBL/GenBank/DDBJ whole genome shotgun (WGS) entry which is preliminary data.</text>
</comment>
<dbReference type="Gene3D" id="1.10.150.870">
    <property type="match status" value="1"/>
</dbReference>
<dbReference type="OrthoDB" id="9803237at2"/>
<name>A0A370UE55_9GAMM</name>
<dbReference type="InterPro" id="IPR004365">
    <property type="entry name" value="NA-bd_OB_tRNA"/>
</dbReference>
<comment type="function">
    <text evidence="13">DNA polymerase involved in damage-induced mutagenesis and translesion synthesis (TLS). It is not the major replicative DNA polymerase.</text>
</comment>
<comment type="similarity">
    <text evidence="2 13">Belongs to the DNA polymerase type-C family. DnaE2 subfamily.</text>
</comment>
<dbReference type="InterPro" id="IPR004013">
    <property type="entry name" value="PHP_dom"/>
</dbReference>
<protein>
    <recommendedName>
        <fullName evidence="4 13">Error-prone DNA polymerase</fullName>
        <ecNumber evidence="3 13">2.7.7.7</ecNumber>
    </recommendedName>
</protein>
<keyword evidence="9 13" id="KW-0227">DNA damage</keyword>
<feature type="domain" description="Polymerase/histidinol phosphatase N-terminal" evidence="14">
    <location>
        <begin position="9"/>
        <end position="76"/>
    </location>
</feature>
<dbReference type="CDD" id="cd07434">
    <property type="entry name" value="PHP_PolIIIA_DnaE2"/>
    <property type="match status" value="1"/>
</dbReference>
<evidence type="ECO:0000256" key="8">
    <source>
        <dbReference type="ARBA" id="ARBA00022705"/>
    </source>
</evidence>
<evidence type="ECO:0000256" key="6">
    <source>
        <dbReference type="ARBA" id="ARBA00022679"/>
    </source>
</evidence>
<evidence type="ECO:0000256" key="9">
    <source>
        <dbReference type="ARBA" id="ARBA00022763"/>
    </source>
</evidence>
<dbReference type="RefSeq" id="WP_115466635.1">
    <property type="nucleotide sequence ID" value="NZ_QKRA01000001.1"/>
</dbReference>
<dbReference type="PANTHER" id="PTHR32294">
    <property type="entry name" value="DNA POLYMERASE III SUBUNIT ALPHA"/>
    <property type="match status" value="1"/>
</dbReference>
<dbReference type="InterPro" id="IPR029460">
    <property type="entry name" value="DNAPol_HHH"/>
</dbReference>
<dbReference type="Pfam" id="PF01336">
    <property type="entry name" value="tRNA_anti-codon"/>
    <property type="match status" value="1"/>
</dbReference>
<evidence type="ECO:0000256" key="5">
    <source>
        <dbReference type="ARBA" id="ARBA00022490"/>
    </source>
</evidence>
<keyword evidence="10 13" id="KW-0239">DNA-directed DNA polymerase</keyword>
<dbReference type="NCBIfam" id="NF004225">
    <property type="entry name" value="PRK05672.1"/>
    <property type="match status" value="1"/>
</dbReference>
<comment type="catalytic activity">
    <reaction evidence="12 13">
        <text>DNA(n) + a 2'-deoxyribonucleoside 5'-triphosphate = DNA(n+1) + diphosphate</text>
        <dbReference type="Rhea" id="RHEA:22508"/>
        <dbReference type="Rhea" id="RHEA-COMP:17339"/>
        <dbReference type="Rhea" id="RHEA-COMP:17340"/>
        <dbReference type="ChEBI" id="CHEBI:33019"/>
        <dbReference type="ChEBI" id="CHEBI:61560"/>
        <dbReference type="ChEBI" id="CHEBI:173112"/>
        <dbReference type="EC" id="2.7.7.7"/>
    </reaction>
</comment>
<dbReference type="Proteomes" id="UP000254326">
    <property type="component" value="Unassembled WGS sequence"/>
</dbReference>
<organism evidence="15 16">
    <name type="scientific">Marinomonas piezotolerans</name>
    <dbReference type="NCBI Taxonomy" id="2213058"/>
    <lineage>
        <taxon>Bacteria</taxon>
        <taxon>Pseudomonadati</taxon>
        <taxon>Pseudomonadota</taxon>
        <taxon>Gammaproteobacteria</taxon>
        <taxon>Oceanospirillales</taxon>
        <taxon>Oceanospirillaceae</taxon>
        <taxon>Marinomonas</taxon>
    </lineage>
</organism>
<dbReference type="GO" id="GO:0006260">
    <property type="term" value="P:DNA replication"/>
    <property type="evidence" value="ECO:0007669"/>
    <property type="project" value="UniProtKB-KW"/>
</dbReference>
<dbReference type="InterPro" id="IPR016195">
    <property type="entry name" value="Pol/histidinol_Pase-like"/>
</dbReference>
<dbReference type="Pfam" id="PF02811">
    <property type="entry name" value="PHP"/>
    <property type="match status" value="1"/>
</dbReference>
<dbReference type="SMART" id="SM00481">
    <property type="entry name" value="POLIIIAc"/>
    <property type="match status" value="1"/>
</dbReference>
<evidence type="ECO:0000256" key="1">
    <source>
        <dbReference type="ARBA" id="ARBA00004496"/>
    </source>
</evidence>
<dbReference type="GO" id="GO:0006281">
    <property type="term" value="P:DNA repair"/>
    <property type="evidence" value="ECO:0007669"/>
    <property type="project" value="UniProtKB-UniRule"/>
</dbReference>
<dbReference type="Pfam" id="PF14579">
    <property type="entry name" value="HHH_6"/>
    <property type="match status" value="1"/>
</dbReference>
<dbReference type="GO" id="GO:0008408">
    <property type="term" value="F:3'-5' exonuclease activity"/>
    <property type="evidence" value="ECO:0007669"/>
    <property type="project" value="InterPro"/>
</dbReference>
<dbReference type="SUPFAM" id="SSF89550">
    <property type="entry name" value="PHP domain-like"/>
    <property type="match status" value="1"/>
</dbReference>
<evidence type="ECO:0000313" key="15">
    <source>
        <dbReference type="EMBL" id="RDL46049.1"/>
    </source>
</evidence>
<dbReference type="InterPro" id="IPR003141">
    <property type="entry name" value="Pol/His_phosphatase_N"/>
</dbReference>
<reference evidence="15 16" key="1">
    <citation type="submission" date="2018-06" db="EMBL/GenBank/DDBJ databases">
        <title>Marinomonas sp. YLB-05 draft genome sequence.</title>
        <authorList>
            <person name="Yu L."/>
            <person name="Tang X."/>
        </authorList>
    </citation>
    <scope>NUCLEOTIDE SEQUENCE [LARGE SCALE GENOMIC DNA]</scope>
    <source>
        <strain evidence="15 16">YLB-05</strain>
    </source>
</reference>
<evidence type="ECO:0000256" key="4">
    <source>
        <dbReference type="ARBA" id="ARBA00017273"/>
    </source>
</evidence>
<dbReference type="InterPro" id="IPR004805">
    <property type="entry name" value="DnaE2/DnaE/PolC"/>
</dbReference>
<keyword evidence="7 13" id="KW-0548">Nucleotidyltransferase</keyword>
<dbReference type="GO" id="GO:0003676">
    <property type="term" value="F:nucleic acid binding"/>
    <property type="evidence" value="ECO:0007669"/>
    <property type="project" value="InterPro"/>
</dbReference>
<gene>
    <name evidence="13" type="primary">dnaE2</name>
    <name evidence="15" type="ORF">DN730_03130</name>
</gene>
<comment type="subcellular location">
    <subcellularLocation>
        <location evidence="1 13">Cytoplasm</location>
    </subcellularLocation>
</comment>
<evidence type="ECO:0000256" key="11">
    <source>
        <dbReference type="ARBA" id="ARBA00023204"/>
    </source>
</evidence>
<dbReference type="Pfam" id="PF07733">
    <property type="entry name" value="DNA_pol3_alpha"/>
    <property type="match status" value="1"/>
</dbReference>